<protein>
    <submittedName>
        <fullName evidence="2">Uncharacterized protein</fullName>
    </submittedName>
</protein>
<organism evidence="2 3">
    <name type="scientific">Paracoccus sanguinis</name>
    <dbReference type="NCBI Taxonomy" id="1545044"/>
    <lineage>
        <taxon>Bacteria</taxon>
        <taxon>Pseudomonadati</taxon>
        <taxon>Pseudomonadota</taxon>
        <taxon>Alphaproteobacteria</taxon>
        <taxon>Rhodobacterales</taxon>
        <taxon>Paracoccaceae</taxon>
        <taxon>Paracoccus</taxon>
    </lineage>
</organism>
<accession>A0A099GL36</accession>
<feature type="signal peptide" evidence="1">
    <location>
        <begin position="1"/>
        <end position="28"/>
    </location>
</feature>
<sequence length="80" mass="8598">MMRIKGCWKPPAAALMIAMLLLTACATASSDNALCPPVVEYSAADQTRAAAEVEAMPENAVLVRMLSDYAVLRQQARACR</sequence>
<reference evidence="2 3" key="1">
    <citation type="submission" date="2014-09" db="EMBL/GenBank/DDBJ databases">
        <authorList>
            <person name="McGinnis J.M."/>
            <person name="Wolfgang W.J."/>
        </authorList>
    </citation>
    <scope>NUCLEOTIDE SEQUENCE [LARGE SCALE GENOMIC DNA]</scope>
    <source>
        <strain evidence="2 3">5503</strain>
    </source>
</reference>
<evidence type="ECO:0000256" key="1">
    <source>
        <dbReference type="SAM" id="SignalP"/>
    </source>
</evidence>
<proteinExistence type="predicted"/>
<dbReference type="PROSITE" id="PS51257">
    <property type="entry name" value="PROKAR_LIPOPROTEIN"/>
    <property type="match status" value="1"/>
</dbReference>
<keyword evidence="1" id="KW-0732">Signal</keyword>
<dbReference type="Proteomes" id="UP000029858">
    <property type="component" value="Unassembled WGS sequence"/>
</dbReference>
<evidence type="ECO:0000313" key="2">
    <source>
        <dbReference type="EMBL" id="KGJ23515.1"/>
    </source>
</evidence>
<evidence type="ECO:0000313" key="3">
    <source>
        <dbReference type="Proteomes" id="UP000029858"/>
    </source>
</evidence>
<dbReference type="EMBL" id="JRKQ01000004">
    <property type="protein sequence ID" value="KGJ23515.1"/>
    <property type="molecule type" value="Genomic_DNA"/>
</dbReference>
<name>A0A099GL36_9RHOB</name>
<feature type="chain" id="PRO_5001955654" evidence="1">
    <location>
        <begin position="29"/>
        <end position="80"/>
    </location>
</feature>
<dbReference type="AlphaFoldDB" id="A0A099GL36"/>
<comment type="caution">
    <text evidence="2">The sequence shown here is derived from an EMBL/GenBank/DDBJ whole genome shotgun (WGS) entry which is preliminary data.</text>
</comment>
<dbReference type="RefSeq" id="WP_036706847.1">
    <property type="nucleotide sequence ID" value="NZ_JRKQ01000004.1"/>
</dbReference>
<reference evidence="2 3" key="2">
    <citation type="submission" date="2014-10" db="EMBL/GenBank/DDBJ databases">
        <title>Paracoccus sanguinis sp. nov., isolated from clinical specimens of New York State patients.</title>
        <authorList>
            <person name="Mingle L.A."/>
            <person name="Cole J.A."/>
            <person name="Lapierre P."/>
            <person name="Musser K.A."/>
        </authorList>
    </citation>
    <scope>NUCLEOTIDE SEQUENCE [LARGE SCALE GENOMIC DNA]</scope>
    <source>
        <strain evidence="2 3">5503</strain>
    </source>
</reference>
<gene>
    <name evidence="2" type="ORF">IX56_01770</name>
</gene>